<evidence type="ECO:0000313" key="6">
    <source>
        <dbReference type="EMBL" id="CAL5138840.1"/>
    </source>
</evidence>
<proteinExistence type="inferred from homology"/>
<name>A0AAV2TRD6_CALDB</name>
<dbReference type="AlphaFoldDB" id="A0AAV2TRD6"/>
<dbReference type="GO" id="GO:0007218">
    <property type="term" value="P:neuropeptide signaling pathway"/>
    <property type="evidence" value="ECO:0007669"/>
    <property type="project" value="UniProtKB-KW"/>
</dbReference>
<dbReference type="GO" id="GO:0005184">
    <property type="term" value="F:neuropeptide hormone activity"/>
    <property type="evidence" value="ECO:0007669"/>
    <property type="project" value="InterPro"/>
</dbReference>
<evidence type="ECO:0000313" key="5">
    <source>
        <dbReference type="EMBL" id="CAL5138839.1"/>
    </source>
</evidence>
<feature type="transmembrane region" description="Helical" evidence="4">
    <location>
        <begin position="22"/>
        <end position="39"/>
    </location>
</feature>
<protein>
    <submittedName>
        <fullName evidence="6">Uncharacterized protein</fullName>
    </submittedName>
</protein>
<keyword evidence="4" id="KW-0812">Transmembrane</keyword>
<evidence type="ECO:0000256" key="2">
    <source>
        <dbReference type="ARBA" id="ARBA00022815"/>
    </source>
</evidence>
<dbReference type="EMBL" id="CAXLJL010000534">
    <property type="protein sequence ID" value="CAL5138839.1"/>
    <property type="molecule type" value="Genomic_DNA"/>
</dbReference>
<evidence type="ECO:0000256" key="4">
    <source>
        <dbReference type="SAM" id="Phobius"/>
    </source>
</evidence>
<keyword evidence="3" id="KW-0527">Neuropeptide</keyword>
<dbReference type="PROSITE" id="PS00539">
    <property type="entry name" value="PYROKININ"/>
    <property type="match status" value="1"/>
</dbReference>
<organism evidence="6 7">
    <name type="scientific">Calicophoron daubneyi</name>
    <name type="common">Rumen fluke</name>
    <name type="synonym">Paramphistomum daubneyi</name>
    <dbReference type="NCBI Taxonomy" id="300641"/>
    <lineage>
        <taxon>Eukaryota</taxon>
        <taxon>Metazoa</taxon>
        <taxon>Spiralia</taxon>
        <taxon>Lophotrochozoa</taxon>
        <taxon>Platyhelminthes</taxon>
        <taxon>Trematoda</taxon>
        <taxon>Digenea</taxon>
        <taxon>Plagiorchiida</taxon>
        <taxon>Pronocephalata</taxon>
        <taxon>Paramphistomoidea</taxon>
        <taxon>Paramphistomidae</taxon>
        <taxon>Calicophoron</taxon>
    </lineage>
</organism>
<evidence type="ECO:0000256" key="1">
    <source>
        <dbReference type="ARBA" id="ARBA00007714"/>
    </source>
</evidence>
<dbReference type="EMBL" id="CAXLJL010000534">
    <property type="protein sequence ID" value="CAL5138840.1"/>
    <property type="molecule type" value="Genomic_DNA"/>
</dbReference>
<gene>
    <name evidence="5" type="ORF">CDAUBV1_LOCUS13705</name>
    <name evidence="6" type="ORF">CDAUBV1_LOCUS13706</name>
</gene>
<evidence type="ECO:0000313" key="7">
    <source>
        <dbReference type="Proteomes" id="UP001497525"/>
    </source>
</evidence>
<accession>A0AAV2TRD6</accession>
<sequence>MTISSVTAQPIVIKIILGNRKMKFYFFLVCVCMVVYLSAEASGEPTGRRFDYLGEADLPESYQYENVRDPFQYRRDFVLYKRGRYFTPRLGK</sequence>
<keyword evidence="4" id="KW-0472">Membrane</keyword>
<dbReference type="InterPro" id="IPR001484">
    <property type="entry name" value="Pyrokinin_CS"/>
</dbReference>
<evidence type="ECO:0000256" key="3">
    <source>
        <dbReference type="ARBA" id="ARBA00023320"/>
    </source>
</evidence>
<keyword evidence="2" id="KW-0027">Amidation</keyword>
<comment type="similarity">
    <text evidence="1">Belongs to the pyrokinin family.</text>
</comment>
<keyword evidence="4" id="KW-1133">Transmembrane helix</keyword>
<dbReference type="Proteomes" id="UP001497525">
    <property type="component" value="Unassembled WGS sequence"/>
</dbReference>
<reference evidence="6" key="1">
    <citation type="submission" date="2024-06" db="EMBL/GenBank/DDBJ databases">
        <authorList>
            <person name="Liu X."/>
            <person name="Lenzi L."/>
            <person name="Haldenby T S."/>
            <person name="Uol C."/>
        </authorList>
    </citation>
    <scope>NUCLEOTIDE SEQUENCE</scope>
</reference>
<comment type="caution">
    <text evidence="6">The sequence shown here is derived from an EMBL/GenBank/DDBJ whole genome shotgun (WGS) entry which is preliminary data.</text>
</comment>